<sequence length="216" mass="23286">MANITATVPRPAISPDDAEPTRWLDQPVPTPKFGDHGYCTIASSVRIAAPPQTCLGIVLHAPGYASPHAWNNWVRKITITSSPAGDDASSSAAAGIPAELTGPDYLSNGAQFDMSIFMDHTTTSSPRVQSMDVTACEALTDGRKGFRVGWTYCMFGLHCERIQEFVDDGEGGTVYTTWETFGGVIARIVWLTNASGIQRGFIEWGRGLKEKAETMG</sequence>
<dbReference type="CDD" id="cd07822">
    <property type="entry name" value="SRPBCC_4"/>
    <property type="match status" value="1"/>
</dbReference>
<evidence type="ECO:0000313" key="3">
    <source>
        <dbReference type="RefSeq" id="XP_030981026.1"/>
    </source>
</evidence>
<protein>
    <submittedName>
        <fullName evidence="3">Uncharacterized protein</fullName>
    </submittedName>
</protein>
<evidence type="ECO:0000256" key="1">
    <source>
        <dbReference type="SAM" id="MobiDB-lite"/>
    </source>
</evidence>
<dbReference type="RefSeq" id="XP_030981026.1">
    <property type="nucleotide sequence ID" value="XM_031127415.1"/>
</dbReference>
<reference evidence="3" key="1">
    <citation type="journal article" date="2019" name="Mol. Biol. Evol.">
        <title>Blast fungal genomes show frequent chromosomal changes, gene gains and losses, and effector gene turnover.</title>
        <authorList>
            <person name="Gomez Luciano L.B."/>
            <person name="Jason Tsai I."/>
            <person name="Chuma I."/>
            <person name="Tosa Y."/>
            <person name="Chen Y.H."/>
            <person name="Li J.Y."/>
            <person name="Li M.Y."/>
            <person name="Jade Lu M.Y."/>
            <person name="Nakayashiki H."/>
            <person name="Li W.H."/>
        </authorList>
    </citation>
    <scope>NUCLEOTIDE SEQUENCE</scope>
    <source>
        <strain evidence="3">NI907</strain>
    </source>
</reference>
<dbReference type="GeneID" id="41962324"/>
<feature type="region of interest" description="Disordered" evidence="1">
    <location>
        <begin position="1"/>
        <end position="27"/>
    </location>
</feature>
<gene>
    <name evidence="3" type="ORF">PgNI_07402</name>
</gene>
<dbReference type="KEGG" id="pgri:PgNI_07402"/>
<dbReference type="InterPro" id="IPR023393">
    <property type="entry name" value="START-like_dom_sf"/>
</dbReference>
<dbReference type="Gene3D" id="3.30.530.20">
    <property type="match status" value="1"/>
</dbReference>
<dbReference type="Proteomes" id="UP000515153">
    <property type="component" value="Unplaced"/>
</dbReference>
<accession>A0A6P8B1D1</accession>
<dbReference type="OrthoDB" id="509124at2759"/>
<organism evidence="2 3">
    <name type="scientific">Pyricularia grisea</name>
    <name type="common">Crabgrass-specific blast fungus</name>
    <name type="synonym">Magnaporthe grisea</name>
    <dbReference type="NCBI Taxonomy" id="148305"/>
    <lineage>
        <taxon>Eukaryota</taxon>
        <taxon>Fungi</taxon>
        <taxon>Dikarya</taxon>
        <taxon>Ascomycota</taxon>
        <taxon>Pezizomycotina</taxon>
        <taxon>Sordariomycetes</taxon>
        <taxon>Sordariomycetidae</taxon>
        <taxon>Magnaporthales</taxon>
        <taxon>Pyriculariaceae</taxon>
        <taxon>Pyricularia</taxon>
    </lineage>
</organism>
<evidence type="ECO:0000313" key="2">
    <source>
        <dbReference type="Proteomes" id="UP000515153"/>
    </source>
</evidence>
<reference evidence="3" key="3">
    <citation type="submission" date="2025-08" db="UniProtKB">
        <authorList>
            <consortium name="RefSeq"/>
        </authorList>
    </citation>
    <scope>IDENTIFICATION</scope>
    <source>
        <strain evidence="3">NI907</strain>
    </source>
</reference>
<reference evidence="3" key="2">
    <citation type="submission" date="2019-10" db="EMBL/GenBank/DDBJ databases">
        <authorList>
            <consortium name="NCBI Genome Project"/>
        </authorList>
    </citation>
    <scope>NUCLEOTIDE SEQUENCE</scope>
    <source>
        <strain evidence="3">NI907</strain>
    </source>
</reference>
<keyword evidence="2" id="KW-1185">Reference proteome</keyword>
<name>A0A6P8B1D1_PYRGI</name>
<proteinExistence type="predicted"/>
<dbReference type="AlphaFoldDB" id="A0A6P8B1D1"/>